<keyword evidence="9" id="KW-0547">Nucleotide-binding</keyword>
<evidence type="ECO:0000256" key="3">
    <source>
        <dbReference type="ARBA" id="ARBA00022553"/>
    </source>
</evidence>
<dbReference type="InterPro" id="IPR003594">
    <property type="entry name" value="HATPase_dom"/>
</dbReference>
<dbReference type="SUPFAM" id="SSF47384">
    <property type="entry name" value="Homodimeric domain of signal transducing histidine kinase"/>
    <property type="match status" value="1"/>
</dbReference>
<evidence type="ECO:0000256" key="5">
    <source>
        <dbReference type="ARBA" id="ARBA00022777"/>
    </source>
</evidence>
<dbReference type="Gene3D" id="3.30.565.10">
    <property type="entry name" value="Histidine kinase-like ATPase, C-terminal domain"/>
    <property type="match status" value="2"/>
</dbReference>
<dbReference type="Gene3D" id="1.10.287.130">
    <property type="match status" value="1"/>
</dbReference>
<dbReference type="RefSeq" id="WP_377531852.1">
    <property type="nucleotide sequence ID" value="NZ_JBHTLD010000259.1"/>
</dbReference>
<dbReference type="Proteomes" id="UP001597094">
    <property type="component" value="Unassembled WGS sequence"/>
</dbReference>
<evidence type="ECO:0000256" key="7">
    <source>
        <dbReference type="SAM" id="Coils"/>
    </source>
</evidence>
<dbReference type="Pfam" id="PF00512">
    <property type="entry name" value="HisKA"/>
    <property type="match status" value="1"/>
</dbReference>
<gene>
    <name evidence="9" type="ORF">ACFQ2O_19295</name>
</gene>
<feature type="domain" description="Histidine kinase" evidence="8">
    <location>
        <begin position="233"/>
        <end position="444"/>
    </location>
</feature>
<dbReference type="Pfam" id="PF02518">
    <property type="entry name" value="HATPase_c"/>
    <property type="match status" value="1"/>
</dbReference>
<dbReference type="PANTHER" id="PTHR43711:SF31">
    <property type="entry name" value="HISTIDINE KINASE"/>
    <property type="match status" value="1"/>
</dbReference>
<evidence type="ECO:0000256" key="6">
    <source>
        <dbReference type="ARBA" id="ARBA00023012"/>
    </source>
</evidence>
<dbReference type="CDD" id="cd00075">
    <property type="entry name" value="HATPase"/>
    <property type="match status" value="1"/>
</dbReference>
<evidence type="ECO:0000313" key="9">
    <source>
        <dbReference type="EMBL" id="MFD1188365.1"/>
    </source>
</evidence>
<dbReference type="SMART" id="SM00388">
    <property type="entry name" value="HisKA"/>
    <property type="match status" value="1"/>
</dbReference>
<dbReference type="PROSITE" id="PS50109">
    <property type="entry name" value="HIS_KIN"/>
    <property type="match status" value="1"/>
</dbReference>
<dbReference type="InterPro" id="IPR050736">
    <property type="entry name" value="Sensor_HK_Regulatory"/>
</dbReference>
<dbReference type="InterPro" id="IPR036890">
    <property type="entry name" value="HATPase_C_sf"/>
</dbReference>
<dbReference type="Pfam" id="PF13581">
    <property type="entry name" value="HATPase_c_2"/>
    <property type="match status" value="1"/>
</dbReference>
<protein>
    <recommendedName>
        <fullName evidence="2">histidine kinase</fullName>
        <ecNumber evidence="2">2.7.13.3</ecNumber>
    </recommendedName>
</protein>
<dbReference type="GO" id="GO:0005524">
    <property type="term" value="F:ATP binding"/>
    <property type="evidence" value="ECO:0007669"/>
    <property type="project" value="UniProtKB-KW"/>
</dbReference>
<keyword evidence="6" id="KW-0902">Two-component regulatory system</keyword>
<evidence type="ECO:0000256" key="2">
    <source>
        <dbReference type="ARBA" id="ARBA00012438"/>
    </source>
</evidence>
<evidence type="ECO:0000313" key="10">
    <source>
        <dbReference type="Proteomes" id="UP001597094"/>
    </source>
</evidence>
<dbReference type="PANTHER" id="PTHR43711">
    <property type="entry name" value="TWO-COMPONENT HISTIDINE KINASE"/>
    <property type="match status" value="1"/>
</dbReference>
<organism evidence="9 10">
    <name type="scientific">Pontibacter rugosus</name>
    <dbReference type="NCBI Taxonomy" id="1745966"/>
    <lineage>
        <taxon>Bacteria</taxon>
        <taxon>Pseudomonadati</taxon>
        <taxon>Bacteroidota</taxon>
        <taxon>Cytophagia</taxon>
        <taxon>Cytophagales</taxon>
        <taxon>Hymenobacteraceae</taxon>
        <taxon>Pontibacter</taxon>
    </lineage>
</organism>
<name>A0ABW3SVN1_9BACT</name>
<keyword evidence="9" id="KW-0067">ATP-binding</keyword>
<dbReference type="EC" id="2.7.13.3" evidence="2"/>
<comment type="caution">
    <text evidence="9">The sequence shown here is derived from an EMBL/GenBank/DDBJ whole genome shotgun (WGS) entry which is preliminary data.</text>
</comment>
<dbReference type="InterPro" id="IPR005467">
    <property type="entry name" value="His_kinase_dom"/>
</dbReference>
<dbReference type="InterPro" id="IPR003661">
    <property type="entry name" value="HisK_dim/P_dom"/>
</dbReference>
<proteinExistence type="predicted"/>
<evidence type="ECO:0000256" key="1">
    <source>
        <dbReference type="ARBA" id="ARBA00000085"/>
    </source>
</evidence>
<dbReference type="SMART" id="SM00387">
    <property type="entry name" value="HATPase_c"/>
    <property type="match status" value="2"/>
</dbReference>
<dbReference type="EMBL" id="JBHTLD010000259">
    <property type="protein sequence ID" value="MFD1188365.1"/>
    <property type="molecule type" value="Genomic_DNA"/>
</dbReference>
<reference evidence="10" key="1">
    <citation type="journal article" date="2019" name="Int. J. Syst. Evol. Microbiol.">
        <title>The Global Catalogue of Microorganisms (GCM) 10K type strain sequencing project: providing services to taxonomists for standard genome sequencing and annotation.</title>
        <authorList>
            <consortium name="The Broad Institute Genomics Platform"/>
            <consortium name="The Broad Institute Genome Sequencing Center for Infectious Disease"/>
            <person name="Wu L."/>
            <person name="Ma J."/>
        </authorList>
    </citation>
    <scope>NUCLEOTIDE SEQUENCE [LARGE SCALE GENOMIC DNA]</scope>
    <source>
        <strain evidence="10">JCM 31319</strain>
    </source>
</reference>
<keyword evidence="10" id="KW-1185">Reference proteome</keyword>
<comment type="catalytic activity">
    <reaction evidence="1">
        <text>ATP + protein L-histidine = ADP + protein N-phospho-L-histidine.</text>
        <dbReference type="EC" id="2.7.13.3"/>
    </reaction>
</comment>
<dbReference type="SUPFAM" id="SSF55874">
    <property type="entry name" value="ATPase domain of HSP90 chaperone/DNA topoisomerase II/histidine kinase"/>
    <property type="match status" value="2"/>
</dbReference>
<evidence type="ECO:0000256" key="4">
    <source>
        <dbReference type="ARBA" id="ARBA00022679"/>
    </source>
</evidence>
<keyword evidence="4" id="KW-0808">Transferase</keyword>
<evidence type="ECO:0000259" key="8">
    <source>
        <dbReference type="PROSITE" id="PS50109"/>
    </source>
</evidence>
<dbReference type="InterPro" id="IPR036097">
    <property type="entry name" value="HisK_dim/P_sf"/>
</dbReference>
<keyword evidence="7" id="KW-0175">Coiled coil</keyword>
<keyword evidence="3" id="KW-0597">Phosphoprotein</keyword>
<sequence length="450" mass="50729">MQRVILKININNELDVVLAYKRAMQLSERLGMQQANQTKFATAVSEICRNVVEHVGSGSIQFNMLEDGGFNYLEAIVSDRGRGIGNLEWILNRQNFLPGNRGTGIQNSKKLVDVFSIESEFEKGTRVVLRKKLPALGAAVSKGVLDVWAEEFKNEADISPYAEIKKQNMQLLEVMDKLHLRNLEAEQQLYEIRRLNGQLQQSNQDISQLLEERDKKNQLLQEINLNLDAFAHTVSHDLRAPLQNINGLTTALEACLEANHTTEAQAMFPMLRQQTQKMDRLITGILAYSLSGHHNLPKKVLEMHTLIHQVISSLDVPPSFKFEISENLPVLYSQEVYLFQIFSNLIGNAIKFHDQPENAVVTVSCSILDEWLTFIIKDNGPGIPVQVQKQIFHMYDTGSALHRSDSTGLGLSIVRKLVEEKGGKVWVESTGRGSSFILTWPASEIVVEEQ</sequence>
<keyword evidence="5" id="KW-0418">Kinase</keyword>
<dbReference type="InterPro" id="IPR004358">
    <property type="entry name" value="Sig_transdc_His_kin-like_C"/>
</dbReference>
<dbReference type="PRINTS" id="PR00344">
    <property type="entry name" value="BCTRLSENSOR"/>
</dbReference>
<accession>A0ABW3SVN1</accession>
<dbReference type="CDD" id="cd00082">
    <property type="entry name" value="HisKA"/>
    <property type="match status" value="1"/>
</dbReference>
<feature type="coiled-coil region" evidence="7">
    <location>
        <begin position="192"/>
        <end position="226"/>
    </location>
</feature>